<name>H0E505_9ACTN</name>
<evidence type="ECO:0000256" key="4">
    <source>
        <dbReference type="ARBA" id="ARBA00022679"/>
    </source>
</evidence>
<dbReference type="Gene3D" id="3.40.50.150">
    <property type="entry name" value="Vaccinia Virus protein VP39"/>
    <property type="match status" value="1"/>
</dbReference>
<dbReference type="InterPro" id="IPR029063">
    <property type="entry name" value="SAM-dependent_MTases_sf"/>
</dbReference>
<evidence type="ECO:0000256" key="1">
    <source>
        <dbReference type="ARBA" id="ARBA00004953"/>
    </source>
</evidence>
<dbReference type="PIRSF" id="PIRSF036428">
    <property type="entry name" value="CobL"/>
    <property type="match status" value="1"/>
</dbReference>
<dbReference type="PANTHER" id="PTHR43182">
    <property type="entry name" value="COBALT-PRECORRIN-6B C(15)-METHYLTRANSFERASE (DECARBOXYLATING)"/>
    <property type="match status" value="1"/>
</dbReference>
<dbReference type="PANTHER" id="PTHR43182:SF1">
    <property type="entry name" value="COBALT-PRECORRIN-7 C(5)-METHYLTRANSFERASE"/>
    <property type="match status" value="1"/>
</dbReference>
<dbReference type="NCBIfam" id="TIGR02469">
    <property type="entry name" value="CbiT"/>
    <property type="match status" value="1"/>
</dbReference>
<dbReference type="InterPro" id="IPR000878">
    <property type="entry name" value="4pyrrol_Mease"/>
</dbReference>
<dbReference type="NCBIfam" id="TIGR02467">
    <property type="entry name" value="CbiE"/>
    <property type="match status" value="1"/>
</dbReference>
<dbReference type="SUPFAM" id="SSF53790">
    <property type="entry name" value="Tetrapyrrole methylase"/>
    <property type="match status" value="1"/>
</dbReference>
<sequence>MPSVSDDRATVHVVGLAGDHPATPEAAAALQRATLVAGGIQPLAALQPLLDARGTPPETVALTAPLEPVLDRIARHDGPVAVLASGDPGWFGIVRTLARRVGAERIVVHPAPSSVARAWSRVALPWDDARIVSAHARGRDGVSSVLAALIAGPKVAVLTAPDCDPAFLACAYQRIPGAPERRLAVCERLDSPDQRVTIGSPEEIAGGSFADPNVLLAWSPDRPVAEQRTALQPPRAATSWALPEASFAHRDGMITKREVRAAALAHLGPGPGDLIWDIGTGSGSVAVECARLGAGVIAIDDDEQGVALARRNAADHGVELAAFRAHAPEALAGLPDPDAVFVGGGGSELDAIVDAAATRAHRAVVVTLATVERIGPTLDRLAAAGLETDGTLLQASRIRPFVGSHRLQPTNPTAILVGRRPGRQ</sequence>
<keyword evidence="5" id="KW-0949">S-adenosyl-L-methionine</keyword>
<dbReference type="PATRIC" id="fig|1097667.3.peg.1873"/>
<dbReference type="InterPro" id="IPR050714">
    <property type="entry name" value="Cobalamin_biosynth_MTase"/>
</dbReference>
<keyword evidence="3 7" id="KW-0489">Methyltransferase</keyword>
<dbReference type="GO" id="GO:0008276">
    <property type="term" value="F:protein methyltransferase activity"/>
    <property type="evidence" value="ECO:0007669"/>
    <property type="project" value="InterPro"/>
</dbReference>
<evidence type="ECO:0000259" key="6">
    <source>
        <dbReference type="Pfam" id="PF00590"/>
    </source>
</evidence>
<evidence type="ECO:0000256" key="3">
    <source>
        <dbReference type="ARBA" id="ARBA00022603"/>
    </source>
</evidence>
<keyword evidence="4 7" id="KW-0808">Transferase</keyword>
<dbReference type="Gene3D" id="3.40.1010.10">
    <property type="entry name" value="Cobalt-precorrin-4 Transmethylase, Domain 1"/>
    <property type="match status" value="1"/>
</dbReference>
<organism evidence="7 8">
    <name type="scientific">Patulibacter medicamentivorans</name>
    <dbReference type="NCBI Taxonomy" id="1097667"/>
    <lineage>
        <taxon>Bacteria</taxon>
        <taxon>Bacillati</taxon>
        <taxon>Actinomycetota</taxon>
        <taxon>Thermoleophilia</taxon>
        <taxon>Solirubrobacterales</taxon>
        <taxon>Patulibacteraceae</taxon>
        <taxon>Patulibacter</taxon>
    </lineage>
</organism>
<dbReference type="Gene3D" id="3.30.950.10">
    <property type="entry name" value="Methyltransferase, Cobalt-precorrin-4 Transmethylase, Domain 2"/>
    <property type="match status" value="1"/>
</dbReference>
<protein>
    <submittedName>
        <fullName evidence="7">Cobalt-precorrin-6y C5-methyltransferase</fullName>
        <ecNumber evidence="7">2.1.1.-</ecNumber>
    </submittedName>
</protein>
<comment type="caution">
    <text evidence="7">The sequence shown here is derived from an EMBL/GenBank/DDBJ whole genome shotgun (WGS) entry which is preliminary data.</text>
</comment>
<dbReference type="InterPro" id="IPR035996">
    <property type="entry name" value="4pyrrol_Methylase_sf"/>
</dbReference>
<proteinExistence type="predicted"/>
<dbReference type="Proteomes" id="UP000005143">
    <property type="component" value="Unassembled WGS sequence"/>
</dbReference>
<evidence type="ECO:0000256" key="2">
    <source>
        <dbReference type="ARBA" id="ARBA00022573"/>
    </source>
</evidence>
<dbReference type="EC" id="2.1.1.-" evidence="7"/>
<dbReference type="EMBL" id="AGUD01000129">
    <property type="protein sequence ID" value="EHN11234.1"/>
    <property type="molecule type" value="Genomic_DNA"/>
</dbReference>
<dbReference type="InterPro" id="IPR014777">
    <property type="entry name" value="4pyrrole_Mease_sub1"/>
</dbReference>
<dbReference type="SUPFAM" id="SSF53335">
    <property type="entry name" value="S-adenosyl-L-methionine-dependent methyltransferases"/>
    <property type="match status" value="1"/>
</dbReference>
<evidence type="ECO:0000313" key="7">
    <source>
        <dbReference type="EMBL" id="EHN11234.1"/>
    </source>
</evidence>
<dbReference type="UniPathway" id="UPA00148"/>
<keyword evidence="8" id="KW-1185">Reference proteome</keyword>
<dbReference type="InterPro" id="IPR012818">
    <property type="entry name" value="CbiE"/>
</dbReference>
<evidence type="ECO:0000256" key="5">
    <source>
        <dbReference type="ARBA" id="ARBA00022691"/>
    </source>
</evidence>
<dbReference type="InterPro" id="IPR014008">
    <property type="entry name" value="Cbl_synth_MTase_CbiT"/>
</dbReference>
<dbReference type="GO" id="GO:0009236">
    <property type="term" value="P:cobalamin biosynthetic process"/>
    <property type="evidence" value="ECO:0007669"/>
    <property type="project" value="UniProtKB-UniPathway"/>
</dbReference>
<keyword evidence="2" id="KW-0169">Cobalamin biosynthesis</keyword>
<dbReference type="AlphaFoldDB" id="H0E505"/>
<comment type="pathway">
    <text evidence="1">Cofactor biosynthesis; adenosylcobalamin biosynthesis.</text>
</comment>
<gene>
    <name evidence="7" type="ORF">PAI11_18900</name>
</gene>
<dbReference type="InterPro" id="IPR006365">
    <property type="entry name" value="Cbl_synth_CobL"/>
</dbReference>
<dbReference type="Pfam" id="PF06325">
    <property type="entry name" value="PrmA"/>
    <property type="match status" value="1"/>
</dbReference>
<feature type="domain" description="Tetrapyrrole methylase" evidence="6">
    <location>
        <begin position="20"/>
        <end position="204"/>
    </location>
</feature>
<dbReference type="InterPro" id="IPR014776">
    <property type="entry name" value="4pyrrole_Mease_sub2"/>
</dbReference>
<accession>H0E505</accession>
<reference evidence="7 8" key="1">
    <citation type="journal article" date="2013" name="Biodegradation">
        <title>Quantitative proteomic analysis of ibuprofen-degrading Patulibacter sp. strain I11.</title>
        <authorList>
            <person name="Almeida B."/>
            <person name="Kjeldal H."/>
            <person name="Lolas I."/>
            <person name="Knudsen A.D."/>
            <person name="Carvalho G."/>
            <person name="Nielsen K.L."/>
            <person name="Barreto Crespo M.T."/>
            <person name="Stensballe A."/>
            <person name="Nielsen J.L."/>
        </authorList>
    </citation>
    <scope>NUCLEOTIDE SEQUENCE [LARGE SCALE GENOMIC DNA]</scope>
    <source>
        <strain evidence="7 8">I11</strain>
    </source>
</reference>
<dbReference type="Pfam" id="PF00590">
    <property type="entry name" value="TP_methylase"/>
    <property type="match status" value="1"/>
</dbReference>
<dbReference type="CDD" id="cd11644">
    <property type="entry name" value="Precorrin-6Y-MT"/>
    <property type="match status" value="1"/>
</dbReference>
<dbReference type="GO" id="GO:0032259">
    <property type="term" value="P:methylation"/>
    <property type="evidence" value="ECO:0007669"/>
    <property type="project" value="UniProtKB-KW"/>
</dbReference>
<evidence type="ECO:0000313" key="8">
    <source>
        <dbReference type="Proteomes" id="UP000005143"/>
    </source>
</evidence>